<dbReference type="PROSITE" id="PS50943">
    <property type="entry name" value="HTH_CROC1"/>
    <property type="match status" value="1"/>
</dbReference>
<name>A0A317EZM9_9SPHI</name>
<dbReference type="Proteomes" id="UP000245391">
    <property type="component" value="Unassembled WGS sequence"/>
</dbReference>
<dbReference type="PANTHER" id="PTHR46558:SF4">
    <property type="entry name" value="DNA-BIDING PHAGE PROTEIN"/>
    <property type="match status" value="1"/>
</dbReference>
<accession>A0A317EZM9</accession>
<dbReference type="Gene3D" id="1.10.260.40">
    <property type="entry name" value="lambda repressor-like DNA-binding domains"/>
    <property type="match status" value="1"/>
</dbReference>
<keyword evidence="4" id="KW-1185">Reference proteome</keyword>
<dbReference type="AlphaFoldDB" id="A0A317EZM9"/>
<keyword evidence="1" id="KW-0238">DNA-binding</keyword>
<protein>
    <recommendedName>
        <fullName evidence="2">HTH cro/C1-type domain-containing protein</fullName>
    </recommendedName>
</protein>
<sequence>MLDIGITLRKYRDKHRYTQQFVANCIGISRVAYRKWENNSIEFSILQLKKISDLYCVPIDVLIKESYLVI</sequence>
<dbReference type="SUPFAM" id="SSF47413">
    <property type="entry name" value="lambda repressor-like DNA-binding domains"/>
    <property type="match status" value="1"/>
</dbReference>
<dbReference type="PANTHER" id="PTHR46558">
    <property type="entry name" value="TRACRIPTIONAL REGULATORY PROTEIN-RELATED-RELATED"/>
    <property type="match status" value="1"/>
</dbReference>
<dbReference type="Pfam" id="PF01381">
    <property type="entry name" value="HTH_3"/>
    <property type="match status" value="1"/>
</dbReference>
<organism evidence="3 4">
    <name type="scientific">Pedobacter paludis</name>
    <dbReference type="NCBI Taxonomy" id="2203212"/>
    <lineage>
        <taxon>Bacteria</taxon>
        <taxon>Pseudomonadati</taxon>
        <taxon>Bacteroidota</taxon>
        <taxon>Sphingobacteriia</taxon>
        <taxon>Sphingobacteriales</taxon>
        <taxon>Sphingobacteriaceae</taxon>
        <taxon>Pedobacter</taxon>
    </lineage>
</organism>
<proteinExistence type="predicted"/>
<comment type="caution">
    <text evidence="3">The sequence shown here is derived from an EMBL/GenBank/DDBJ whole genome shotgun (WGS) entry which is preliminary data.</text>
</comment>
<dbReference type="CDD" id="cd00093">
    <property type="entry name" value="HTH_XRE"/>
    <property type="match status" value="1"/>
</dbReference>
<dbReference type="InterPro" id="IPR001387">
    <property type="entry name" value="Cro/C1-type_HTH"/>
</dbReference>
<dbReference type="InterPro" id="IPR010982">
    <property type="entry name" value="Lambda_DNA-bd_dom_sf"/>
</dbReference>
<dbReference type="RefSeq" id="WP_109931045.1">
    <property type="nucleotide sequence ID" value="NZ_QGNY01000005.1"/>
</dbReference>
<reference evidence="4" key="1">
    <citation type="submission" date="2018-05" db="EMBL/GenBank/DDBJ databases">
        <title>Pedobacter paludis sp. nov., isolated from wetland soil.</title>
        <authorList>
            <person name="Zhang Y."/>
        </authorList>
    </citation>
    <scope>NUCLEOTIDE SEQUENCE [LARGE SCALE GENOMIC DNA]</scope>
    <source>
        <strain evidence="4">R-8</strain>
    </source>
</reference>
<evidence type="ECO:0000313" key="4">
    <source>
        <dbReference type="Proteomes" id="UP000245391"/>
    </source>
</evidence>
<dbReference type="SMART" id="SM00530">
    <property type="entry name" value="HTH_XRE"/>
    <property type="match status" value="1"/>
</dbReference>
<feature type="domain" description="HTH cro/C1-type" evidence="2">
    <location>
        <begin position="8"/>
        <end position="62"/>
    </location>
</feature>
<gene>
    <name evidence="3" type="ORF">DF947_16035</name>
</gene>
<dbReference type="OrthoDB" id="959646at2"/>
<evidence type="ECO:0000259" key="2">
    <source>
        <dbReference type="PROSITE" id="PS50943"/>
    </source>
</evidence>
<dbReference type="EMBL" id="QGNY01000005">
    <property type="protein sequence ID" value="PWS31099.1"/>
    <property type="molecule type" value="Genomic_DNA"/>
</dbReference>
<evidence type="ECO:0000313" key="3">
    <source>
        <dbReference type="EMBL" id="PWS31099.1"/>
    </source>
</evidence>
<dbReference type="GO" id="GO:0003677">
    <property type="term" value="F:DNA binding"/>
    <property type="evidence" value="ECO:0007669"/>
    <property type="project" value="UniProtKB-KW"/>
</dbReference>
<evidence type="ECO:0000256" key="1">
    <source>
        <dbReference type="ARBA" id="ARBA00023125"/>
    </source>
</evidence>